<dbReference type="GeneID" id="91094364"/>
<proteinExistence type="predicted"/>
<evidence type="ECO:0000313" key="2">
    <source>
        <dbReference type="EMBL" id="WWC88781.1"/>
    </source>
</evidence>
<keyword evidence="3" id="KW-1185">Reference proteome</keyword>
<reference evidence="2 3" key="1">
    <citation type="submission" date="2024-01" db="EMBL/GenBank/DDBJ databases">
        <title>Comparative genomics of Cryptococcus and Kwoniella reveals pathogenesis evolution and contrasting modes of karyotype evolution via chromosome fusion or intercentromeric recombination.</title>
        <authorList>
            <person name="Coelho M.A."/>
            <person name="David-Palma M."/>
            <person name="Shea T."/>
            <person name="Bowers K."/>
            <person name="McGinley-Smith S."/>
            <person name="Mohammad A.W."/>
            <person name="Gnirke A."/>
            <person name="Yurkov A.M."/>
            <person name="Nowrousian M."/>
            <person name="Sun S."/>
            <person name="Cuomo C.A."/>
            <person name="Heitman J."/>
        </authorList>
    </citation>
    <scope>NUCLEOTIDE SEQUENCE [LARGE SCALE GENOMIC DNA]</scope>
    <source>
        <strain evidence="2 3">CBS 6074</strain>
    </source>
</reference>
<feature type="region of interest" description="Disordered" evidence="1">
    <location>
        <begin position="149"/>
        <end position="197"/>
    </location>
</feature>
<protein>
    <submittedName>
        <fullName evidence="2">Uncharacterized protein</fullName>
    </submittedName>
</protein>
<dbReference type="Proteomes" id="UP001355207">
    <property type="component" value="Chromosome 4"/>
</dbReference>
<evidence type="ECO:0000256" key="1">
    <source>
        <dbReference type="SAM" id="MobiDB-lite"/>
    </source>
</evidence>
<dbReference type="AlphaFoldDB" id="A0AAX4JTM0"/>
<organism evidence="2 3">
    <name type="scientific">Kwoniella dendrophila CBS 6074</name>
    <dbReference type="NCBI Taxonomy" id="1295534"/>
    <lineage>
        <taxon>Eukaryota</taxon>
        <taxon>Fungi</taxon>
        <taxon>Dikarya</taxon>
        <taxon>Basidiomycota</taxon>
        <taxon>Agaricomycotina</taxon>
        <taxon>Tremellomycetes</taxon>
        <taxon>Tremellales</taxon>
        <taxon>Cryptococcaceae</taxon>
        <taxon>Kwoniella</taxon>
    </lineage>
</organism>
<name>A0AAX4JTM0_9TREE</name>
<evidence type="ECO:0000313" key="3">
    <source>
        <dbReference type="Proteomes" id="UP001355207"/>
    </source>
</evidence>
<feature type="compositionally biased region" description="Low complexity" evidence="1">
    <location>
        <begin position="154"/>
        <end position="197"/>
    </location>
</feature>
<sequence length="197" mass="21552">MSTTPSLISRATALMPRLAASSNLSMQDQSKIINFAQSLSDHNNDDEERFCSGLTREDKEYFGITIAKNWSDKYGELPPELKALQDSNPDISKISENARNLEYSVREFMSNMASLSNLEFDEAQDPNLKDDVHDLMRDVCELHFGNGNEGVGASSKRSSIGSRSSIYSGSSCSDYSDGPYSSPELSTYSATSISASA</sequence>
<accession>A0AAX4JTM0</accession>
<gene>
    <name evidence="2" type="ORF">L201_003694</name>
</gene>
<dbReference type="EMBL" id="CP144101">
    <property type="protein sequence ID" value="WWC88781.1"/>
    <property type="molecule type" value="Genomic_DNA"/>
</dbReference>
<dbReference type="RefSeq" id="XP_066075544.1">
    <property type="nucleotide sequence ID" value="XM_066219447.1"/>
</dbReference>